<proteinExistence type="predicted"/>
<comment type="caution">
    <text evidence="1">The sequence shown here is derived from an EMBL/GenBank/DDBJ whole genome shotgun (WGS) entry which is preliminary data.</text>
</comment>
<protein>
    <submittedName>
        <fullName evidence="1">Uncharacterized protein</fullName>
    </submittedName>
</protein>
<organism evidence="1">
    <name type="scientific">bioreactor metagenome</name>
    <dbReference type="NCBI Taxonomy" id="1076179"/>
    <lineage>
        <taxon>unclassified sequences</taxon>
        <taxon>metagenomes</taxon>
        <taxon>ecological metagenomes</taxon>
    </lineage>
</organism>
<evidence type="ECO:0000313" key="1">
    <source>
        <dbReference type="EMBL" id="MPN40626.1"/>
    </source>
</evidence>
<sequence length="92" mass="10154">MVIRIMDNIRIFGKLGVQDLAGMHMSGNDGIFIQKIVVNFFARTDQIYTGGDSVAGRRKADSVRTVFCLGQINPTDFSMRAFAQDGREAVVP</sequence>
<accession>A0A645HPY8</accession>
<reference evidence="1" key="1">
    <citation type="submission" date="2019-08" db="EMBL/GenBank/DDBJ databases">
        <authorList>
            <person name="Kucharzyk K."/>
            <person name="Murdoch R.W."/>
            <person name="Higgins S."/>
            <person name="Loffler F."/>
        </authorList>
    </citation>
    <scope>NUCLEOTIDE SEQUENCE</scope>
</reference>
<dbReference type="AlphaFoldDB" id="A0A645HPY8"/>
<name>A0A645HPY8_9ZZZZ</name>
<gene>
    <name evidence="1" type="ORF">SDC9_188164</name>
</gene>
<dbReference type="EMBL" id="VSSQ01097170">
    <property type="protein sequence ID" value="MPN40626.1"/>
    <property type="molecule type" value="Genomic_DNA"/>
</dbReference>